<reference evidence="5 6" key="1">
    <citation type="submission" date="2020-08" db="EMBL/GenBank/DDBJ databases">
        <title>Genomic Encyclopedia of Type Strains, Phase IV (KMG-V): Genome sequencing to study the core and pangenomes of soil and plant-associated prokaryotes.</title>
        <authorList>
            <person name="Whitman W."/>
        </authorList>
    </citation>
    <scope>NUCLEOTIDE SEQUENCE [LARGE SCALE GENOMIC DNA]</scope>
    <source>
        <strain evidence="3 6">SEMIA 444</strain>
        <strain evidence="2 5">SEMIA 448</strain>
        <strain evidence="4 7">SEMIA 452</strain>
    </source>
</reference>
<evidence type="ECO:0000313" key="5">
    <source>
        <dbReference type="Proteomes" id="UP000520770"/>
    </source>
</evidence>
<name>A0A7W6TM08_9HYPH</name>
<evidence type="ECO:0000256" key="1">
    <source>
        <dbReference type="SAM" id="MobiDB-lite"/>
    </source>
</evidence>
<evidence type="ECO:0000313" key="7">
    <source>
        <dbReference type="Proteomes" id="UP000576087"/>
    </source>
</evidence>
<feature type="compositionally biased region" description="Basic and acidic residues" evidence="1">
    <location>
        <begin position="124"/>
        <end position="135"/>
    </location>
</feature>
<comment type="caution">
    <text evidence="3">The sequence shown here is derived from an EMBL/GenBank/DDBJ whole genome shotgun (WGS) entry which is preliminary data.</text>
</comment>
<dbReference type="Proteomes" id="UP000576087">
    <property type="component" value="Unassembled WGS sequence"/>
</dbReference>
<feature type="region of interest" description="Disordered" evidence="1">
    <location>
        <begin position="111"/>
        <end position="159"/>
    </location>
</feature>
<dbReference type="AlphaFoldDB" id="A0A7W6TM08"/>
<evidence type="ECO:0000313" key="4">
    <source>
        <dbReference type="EMBL" id="MBB4449659.1"/>
    </source>
</evidence>
<dbReference type="Proteomes" id="UP000524535">
    <property type="component" value="Unassembled WGS sequence"/>
</dbReference>
<evidence type="ECO:0000313" key="2">
    <source>
        <dbReference type="EMBL" id="MBB4351733.1"/>
    </source>
</evidence>
<evidence type="ECO:0000313" key="6">
    <source>
        <dbReference type="Proteomes" id="UP000524535"/>
    </source>
</evidence>
<organism evidence="3 6">
    <name type="scientific">Aliirhizobium cellulosilyticum</name>
    <dbReference type="NCBI Taxonomy" id="393664"/>
    <lineage>
        <taxon>Bacteria</taxon>
        <taxon>Pseudomonadati</taxon>
        <taxon>Pseudomonadota</taxon>
        <taxon>Alphaproteobacteria</taxon>
        <taxon>Hyphomicrobiales</taxon>
        <taxon>Rhizobiaceae</taxon>
        <taxon>Aliirhizobium</taxon>
    </lineage>
</organism>
<gene>
    <name evidence="3" type="ORF">GGE31_005559</name>
    <name evidence="2" type="ORF">GGE33_005516</name>
    <name evidence="4" type="ORF">GGE35_005516</name>
</gene>
<proteinExistence type="predicted"/>
<dbReference type="EMBL" id="JACIGW010000016">
    <property type="protein sequence ID" value="MBB4351733.1"/>
    <property type="molecule type" value="Genomic_DNA"/>
</dbReference>
<dbReference type="EMBL" id="JACIGY010000019">
    <property type="protein sequence ID" value="MBB4415011.1"/>
    <property type="molecule type" value="Genomic_DNA"/>
</dbReference>
<dbReference type="Proteomes" id="UP000520770">
    <property type="component" value="Unassembled WGS sequence"/>
</dbReference>
<accession>A0A7W6TM08</accession>
<evidence type="ECO:0000313" key="3">
    <source>
        <dbReference type="EMBL" id="MBB4415011.1"/>
    </source>
</evidence>
<protein>
    <submittedName>
        <fullName evidence="3">Uncharacterized protein</fullName>
    </submittedName>
</protein>
<dbReference type="RefSeq" id="WP_183830393.1">
    <property type="nucleotide sequence ID" value="NZ_JACIGW010000016.1"/>
</dbReference>
<keyword evidence="6" id="KW-1185">Reference proteome</keyword>
<dbReference type="EMBL" id="JACIHM010000019">
    <property type="protein sequence ID" value="MBB4449659.1"/>
    <property type="molecule type" value="Genomic_DNA"/>
</dbReference>
<sequence>MKQSKRNFVIEYKSGRRRSAITQSSSIWGNLDLKSVAQAVETDMPTPVIGIDAAMDSPSRHSAQDIVAEVNGASVAPPAVGDDAVAGVDPGTLVDNDALVDSEETIGANDAIGSAEGDASGEVARSEAGRSEPTRRRVRKANVRADRQPVKPKSAKTRLVSMSEADKELADLFQLEEENRQLRRLLVVKLRKDNDWLRDWLRRA</sequence>